<protein>
    <submittedName>
        <fullName evidence="2">Uncharacterized protein</fullName>
    </submittedName>
</protein>
<feature type="region of interest" description="Disordered" evidence="1">
    <location>
        <begin position="1"/>
        <end position="20"/>
    </location>
</feature>
<evidence type="ECO:0000256" key="1">
    <source>
        <dbReference type="SAM" id="MobiDB-lite"/>
    </source>
</evidence>
<comment type="caution">
    <text evidence="2">The sequence shown here is derived from an EMBL/GenBank/DDBJ whole genome shotgun (WGS) entry which is preliminary data.</text>
</comment>
<name>A0A0W8F5J5_9ZZZZ</name>
<gene>
    <name evidence="2" type="ORF">ASZ90_014134</name>
</gene>
<proteinExistence type="predicted"/>
<organism evidence="2">
    <name type="scientific">hydrocarbon metagenome</name>
    <dbReference type="NCBI Taxonomy" id="938273"/>
    <lineage>
        <taxon>unclassified sequences</taxon>
        <taxon>metagenomes</taxon>
        <taxon>ecological metagenomes</taxon>
    </lineage>
</organism>
<reference evidence="2" key="1">
    <citation type="journal article" date="2015" name="Proc. Natl. Acad. Sci. U.S.A.">
        <title>Networks of energetic and metabolic interactions define dynamics in microbial communities.</title>
        <authorList>
            <person name="Embree M."/>
            <person name="Liu J.K."/>
            <person name="Al-Bassam M.M."/>
            <person name="Zengler K."/>
        </authorList>
    </citation>
    <scope>NUCLEOTIDE SEQUENCE</scope>
</reference>
<sequence length="48" mass="5769">MAEKEEKEENEQMVNEEDEQGNILVYPAWSKKNAPKDKQNKWEVPIYM</sequence>
<feature type="compositionally biased region" description="Acidic residues" evidence="1">
    <location>
        <begin position="8"/>
        <end position="20"/>
    </location>
</feature>
<accession>A0A0W8F5J5</accession>
<dbReference type="AlphaFoldDB" id="A0A0W8F5J5"/>
<evidence type="ECO:0000313" key="2">
    <source>
        <dbReference type="EMBL" id="KUG16153.1"/>
    </source>
</evidence>
<dbReference type="EMBL" id="LNQE01001511">
    <property type="protein sequence ID" value="KUG16153.1"/>
    <property type="molecule type" value="Genomic_DNA"/>
</dbReference>